<dbReference type="InterPro" id="IPR000683">
    <property type="entry name" value="Gfo/Idh/MocA-like_OxRdtase_N"/>
</dbReference>
<dbReference type="Pfam" id="PF01408">
    <property type="entry name" value="GFO_IDH_MocA"/>
    <property type="match status" value="1"/>
</dbReference>
<dbReference type="AlphaFoldDB" id="A0A381NUQ8"/>
<evidence type="ECO:0000313" key="3">
    <source>
        <dbReference type="EMBL" id="SUZ58342.1"/>
    </source>
</evidence>
<organism evidence="3">
    <name type="scientific">marine metagenome</name>
    <dbReference type="NCBI Taxonomy" id="408172"/>
    <lineage>
        <taxon>unclassified sequences</taxon>
        <taxon>metagenomes</taxon>
        <taxon>ecological metagenomes</taxon>
    </lineage>
</organism>
<proteinExistence type="predicted"/>
<reference evidence="3" key="1">
    <citation type="submission" date="2018-05" db="EMBL/GenBank/DDBJ databases">
        <authorList>
            <person name="Lanie J.A."/>
            <person name="Ng W.-L."/>
            <person name="Kazmierczak K.M."/>
            <person name="Andrzejewski T.M."/>
            <person name="Davidsen T.M."/>
            <person name="Wayne K.J."/>
            <person name="Tettelin H."/>
            <person name="Glass J.I."/>
            <person name="Rusch D."/>
            <person name="Podicherti R."/>
            <person name="Tsui H.-C.T."/>
            <person name="Winkler M.E."/>
        </authorList>
    </citation>
    <scope>NUCLEOTIDE SEQUENCE</scope>
</reference>
<sequence>MGENKSVENVGRREIIKALGTIPVLGVFFYKLFKKHALEEIRNASVMEELGELKKNPSVITSKEPGKLLRLGIIGYGGRGHALLRAAGFTTPEWTDDAKQRAEENKMDKGYETFVGQTDLNVVLNGVCDIYDTRAEEGLAASTNDDRPGSGTRKLTTAKRYRHYQDILNAKDIDAVIIATPDHWHAQMIIDAVQAGKHVYCEKCMTRTANEALDVYDVVKNGNVKFQLGHQNRQIETHLKAKAIVEKGILGPITLIESTTNRNDPGGAWQYEIEDEGTAKTIDWKQFQAKAPTKLPFNAERFFRWRKWFDYGTGLAGDLLSHEYDAVNQIMDLGIPKTAVASGGIYFYKDGRDVPDVFQVVYEYPDRNLTYMYSATLASGKSRGRVFMGHDAHMEVGRDLTVNPDPQSTRYKDKMEEGMVSASLPLFTYTTGSKEIDGITSATSKYFAKKGLVYTYREGKRFNTSHLHMKEWIDAIRHGTETSCNIERGFEEAITCHMATESYLQKKVVEWDPVNRKLI</sequence>
<evidence type="ECO:0000256" key="1">
    <source>
        <dbReference type="ARBA" id="ARBA00023002"/>
    </source>
</evidence>
<dbReference type="Gene3D" id="3.30.360.10">
    <property type="entry name" value="Dihydrodipicolinate Reductase, domain 2"/>
    <property type="match status" value="1"/>
</dbReference>
<dbReference type="PANTHER" id="PTHR43818">
    <property type="entry name" value="BCDNA.GH03377"/>
    <property type="match status" value="1"/>
</dbReference>
<evidence type="ECO:0000259" key="2">
    <source>
        <dbReference type="Pfam" id="PF01408"/>
    </source>
</evidence>
<dbReference type="Gene3D" id="3.40.50.720">
    <property type="entry name" value="NAD(P)-binding Rossmann-like Domain"/>
    <property type="match status" value="1"/>
</dbReference>
<gene>
    <name evidence="3" type="ORF">METZ01_LOCUS11196</name>
</gene>
<dbReference type="EMBL" id="UINC01000613">
    <property type="protein sequence ID" value="SUZ58342.1"/>
    <property type="molecule type" value="Genomic_DNA"/>
</dbReference>
<dbReference type="InterPro" id="IPR050463">
    <property type="entry name" value="Gfo/Idh/MocA_oxidrdct_glycsds"/>
</dbReference>
<feature type="domain" description="Gfo/Idh/MocA-like oxidoreductase N-terminal" evidence="2">
    <location>
        <begin position="125"/>
        <end position="230"/>
    </location>
</feature>
<dbReference type="GO" id="GO:0000166">
    <property type="term" value="F:nucleotide binding"/>
    <property type="evidence" value="ECO:0007669"/>
    <property type="project" value="InterPro"/>
</dbReference>
<protein>
    <recommendedName>
        <fullName evidence="2">Gfo/Idh/MocA-like oxidoreductase N-terminal domain-containing protein</fullName>
    </recommendedName>
</protein>
<keyword evidence="1" id="KW-0560">Oxidoreductase</keyword>
<dbReference type="PANTHER" id="PTHR43818:SF11">
    <property type="entry name" value="BCDNA.GH03377"/>
    <property type="match status" value="1"/>
</dbReference>
<dbReference type="InterPro" id="IPR036291">
    <property type="entry name" value="NAD(P)-bd_dom_sf"/>
</dbReference>
<dbReference type="SUPFAM" id="SSF51735">
    <property type="entry name" value="NAD(P)-binding Rossmann-fold domains"/>
    <property type="match status" value="1"/>
</dbReference>
<name>A0A381NUQ8_9ZZZZ</name>
<accession>A0A381NUQ8</accession>
<dbReference type="GO" id="GO:0016491">
    <property type="term" value="F:oxidoreductase activity"/>
    <property type="evidence" value="ECO:0007669"/>
    <property type="project" value="UniProtKB-KW"/>
</dbReference>
<dbReference type="SUPFAM" id="SSF55347">
    <property type="entry name" value="Glyceraldehyde-3-phosphate dehydrogenase-like, C-terminal domain"/>
    <property type="match status" value="1"/>
</dbReference>